<gene>
    <name evidence="2" type="ORF">GH811_12715</name>
</gene>
<dbReference type="RefSeq" id="WP_026395635.1">
    <property type="nucleotide sequence ID" value="NZ_WJBE01000012.1"/>
</dbReference>
<reference evidence="2 3" key="1">
    <citation type="journal article" date="2020" name="mSystems">
        <title>Defining Genomic and Predicted Metabolic Features of the Acetobacterium Genus.</title>
        <authorList>
            <person name="Ross D.E."/>
            <person name="Marshall C.W."/>
            <person name="Gulliver D."/>
            <person name="May H.D."/>
            <person name="Norman R.S."/>
        </authorList>
    </citation>
    <scope>NUCLEOTIDE SEQUENCE [LARGE SCALE GENOMIC DNA]</scope>
    <source>
        <strain evidence="2 3">DSM 4132</strain>
    </source>
</reference>
<evidence type="ECO:0000259" key="1">
    <source>
        <dbReference type="Pfam" id="PF07866"/>
    </source>
</evidence>
<feature type="domain" description="DUF1653" evidence="1">
    <location>
        <begin position="9"/>
        <end position="70"/>
    </location>
</feature>
<dbReference type="Gene3D" id="2.30.30.320">
    <property type="entry name" value="DUF1653-like domain"/>
    <property type="match status" value="1"/>
</dbReference>
<dbReference type="InterPro" id="IPR037135">
    <property type="entry name" value="DUF1653-like_dom_sf"/>
</dbReference>
<evidence type="ECO:0000313" key="2">
    <source>
        <dbReference type="EMBL" id="MBC3900479.1"/>
    </source>
</evidence>
<name>A0ABR6YZG8_9FIRM</name>
<accession>A0ABR6YZG8</accession>
<keyword evidence="3" id="KW-1185">Reference proteome</keyword>
<dbReference type="Pfam" id="PF07866">
    <property type="entry name" value="DUF1653"/>
    <property type="match status" value="1"/>
</dbReference>
<dbReference type="InterPro" id="IPR023387">
    <property type="entry name" value="DUF1653-like_dom"/>
</dbReference>
<comment type="caution">
    <text evidence="2">The sequence shown here is derived from an EMBL/GenBank/DDBJ whole genome shotgun (WGS) entry which is preliminary data.</text>
</comment>
<sequence>MKQEIIKPGRYRHYKGNEYEVIGVGSHSETLEAMVIYRPLYGEGGLWVRPAAMWSEIIEKDGVTQKRFEYIGEASLKKDEL</sequence>
<evidence type="ECO:0000313" key="3">
    <source>
        <dbReference type="Proteomes" id="UP000622405"/>
    </source>
</evidence>
<proteinExistence type="predicted"/>
<dbReference type="Proteomes" id="UP000622405">
    <property type="component" value="Unassembled WGS sequence"/>
</dbReference>
<organism evidence="2 3">
    <name type="scientific">Acetobacterium malicum</name>
    <dbReference type="NCBI Taxonomy" id="52692"/>
    <lineage>
        <taxon>Bacteria</taxon>
        <taxon>Bacillati</taxon>
        <taxon>Bacillota</taxon>
        <taxon>Clostridia</taxon>
        <taxon>Eubacteriales</taxon>
        <taxon>Eubacteriaceae</taxon>
        <taxon>Acetobacterium</taxon>
    </lineage>
</organism>
<dbReference type="EMBL" id="WJBE01000012">
    <property type="protein sequence ID" value="MBC3900479.1"/>
    <property type="molecule type" value="Genomic_DNA"/>
</dbReference>
<protein>
    <submittedName>
        <fullName evidence="2">DUF1653 domain-containing protein</fullName>
    </submittedName>
</protein>